<proteinExistence type="inferred from homology"/>
<dbReference type="PROSITE" id="PS50250">
    <property type="entry name" value="PCI"/>
    <property type="match status" value="1"/>
</dbReference>
<evidence type="ECO:0000256" key="1">
    <source>
        <dbReference type="ARBA" id="ARBA00025771"/>
    </source>
</evidence>
<comment type="similarity">
    <text evidence="1">Belongs to the CSN12 family.</text>
</comment>
<dbReference type="Proteomes" id="UP001465976">
    <property type="component" value="Unassembled WGS sequence"/>
</dbReference>
<dbReference type="Gene3D" id="1.10.10.10">
    <property type="entry name" value="Winged helix-like DNA-binding domain superfamily/Winged helix DNA-binding domain"/>
    <property type="match status" value="1"/>
</dbReference>
<feature type="domain" description="PCI" evidence="2">
    <location>
        <begin position="234"/>
        <end position="434"/>
    </location>
</feature>
<dbReference type="Pfam" id="PF01399">
    <property type="entry name" value="PCI"/>
    <property type="match status" value="1"/>
</dbReference>
<evidence type="ECO:0000313" key="4">
    <source>
        <dbReference type="Proteomes" id="UP001465976"/>
    </source>
</evidence>
<keyword evidence="4" id="KW-1185">Reference proteome</keyword>
<protein>
    <submittedName>
        <fullName evidence="3">COP9 signalosome (CSN) subunit</fullName>
    </submittedName>
</protein>
<dbReference type="InterPro" id="IPR036388">
    <property type="entry name" value="WH-like_DNA-bd_sf"/>
</dbReference>
<dbReference type="PANTHER" id="PTHR12732">
    <property type="entry name" value="UNCHARACTERIZED PROTEASOME COMPONENT REGION PCI-CONTAINING"/>
    <property type="match status" value="1"/>
</dbReference>
<organism evidence="3 4">
    <name type="scientific">Marasmius crinis-equi</name>
    <dbReference type="NCBI Taxonomy" id="585013"/>
    <lineage>
        <taxon>Eukaryota</taxon>
        <taxon>Fungi</taxon>
        <taxon>Dikarya</taxon>
        <taxon>Basidiomycota</taxon>
        <taxon>Agaricomycotina</taxon>
        <taxon>Agaricomycetes</taxon>
        <taxon>Agaricomycetidae</taxon>
        <taxon>Agaricales</taxon>
        <taxon>Marasmiineae</taxon>
        <taxon>Marasmiaceae</taxon>
        <taxon>Marasmius</taxon>
    </lineage>
</organism>
<sequence length="448" mass="50748">MPMTFVNFLTQINDALGAENGHNLAFLLRPTSPHAKDLLKEYKLNPTREKLSYYKGSIQEPWDEIAIQYVLTCSHVARRRSIEAFKEHSQLVSNFYNFFGQNSGWTLPVLFSILRDLRDLAFDADFHAKYNGLKSDSMEESARIISKAFSLCLTDSPVKDFAARSVAEVGCLLCGRTGPQVLLSGSTYISVKEHSSCPRRESRHTRSEFLSQITPSHLSLLPRNVAFSQRGIPIGKRAMSSMGWPLIQFDAQAEEEFTKAFYQCHIQAQANQERILTYLLPLRLLKGHLPSQDLLDRFPHVRELFSPFVAAIRAGDLTAYDRALDKSGKKLLELNLWMTLEKGREICLRGLFRKVSVLELFRLSPLLTESHSWLASEKGSRIPISMFHAALRVSGVDVESEEAECFLANQIYKGFIRGYISHEKQMVVLANTNAFPKPADRPTPFNSL</sequence>
<name>A0ABR3FPW6_9AGAR</name>
<dbReference type="PANTHER" id="PTHR12732:SF0">
    <property type="entry name" value="PCI DOMAIN-CONTAINING PROTEIN 2"/>
    <property type="match status" value="1"/>
</dbReference>
<comment type="caution">
    <text evidence="3">The sequence shown here is derived from an EMBL/GenBank/DDBJ whole genome shotgun (WGS) entry which is preliminary data.</text>
</comment>
<evidence type="ECO:0000259" key="2">
    <source>
        <dbReference type="PROSITE" id="PS50250"/>
    </source>
</evidence>
<evidence type="ECO:0000313" key="3">
    <source>
        <dbReference type="EMBL" id="KAL0577463.1"/>
    </source>
</evidence>
<accession>A0ABR3FPW6</accession>
<dbReference type="InterPro" id="IPR045114">
    <property type="entry name" value="Csn12-like"/>
</dbReference>
<dbReference type="EMBL" id="JBAHYK010000154">
    <property type="protein sequence ID" value="KAL0577463.1"/>
    <property type="molecule type" value="Genomic_DNA"/>
</dbReference>
<gene>
    <name evidence="3" type="primary">CSN12</name>
    <name evidence="3" type="ORF">V5O48_004532</name>
</gene>
<dbReference type="InterPro" id="IPR000717">
    <property type="entry name" value="PCI_dom"/>
</dbReference>
<reference evidence="3 4" key="1">
    <citation type="submission" date="2024-02" db="EMBL/GenBank/DDBJ databases">
        <title>A draft genome for the cacao thread blight pathogen Marasmius crinis-equi.</title>
        <authorList>
            <person name="Cohen S.P."/>
            <person name="Baruah I.K."/>
            <person name="Amoako-Attah I."/>
            <person name="Bukari Y."/>
            <person name="Meinhardt L.W."/>
            <person name="Bailey B.A."/>
        </authorList>
    </citation>
    <scope>NUCLEOTIDE SEQUENCE [LARGE SCALE GENOMIC DNA]</scope>
    <source>
        <strain evidence="3 4">GH-76</strain>
    </source>
</reference>